<evidence type="ECO:0000256" key="1">
    <source>
        <dbReference type="SAM" id="Phobius"/>
    </source>
</evidence>
<keyword evidence="3" id="KW-1185">Reference proteome</keyword>
<sequence>MSTETALILIAVLAVLSLAFFVRGAWKWSKATHLKGPGGINGSAHLQDNVLAAEPGAATATGESFKKP</sequence>
<proteinExistence type="predicted"/>
<evidence type="ECO:0000313" key="2">
    <source>
        <dbReference type="EMBL" id="MEY6433549.1"/>
    </source>
</evidence>
<dbReference type="RefSeq" id="WP_369667936.1">
    <property type="nucleotide sequence ID" value="NZ_JBDKXB010000023.1"/>
</dbReference>
<dbReference type="EMBL" id="JBDKXB010000023">
    <property type="protein sequence ID" value="MEY6433549.1"/>
    <property type="molecule type" value="Genomic_DNA"/>
</dbReference>
<evidence type="ECO:0000313" key="3">
    <source>
        <dbReference type="Proteomes" id="UP001564408"/>
    </source>
</evidence>
<protein>
    <submittedName>
        <fullName evidence="2">Uncharacterized protein</fullName>
    </submittedName>
</protein>
<dbReference type="Proteomes" id="UP001564408">
    <property type="component" value="Unassembled WGS sequence"/>
</dbReference>
<keyword evidence="1" id="KW-0812">Transmembrane</keyword>
<name>A0ABV4BHU1_9GAMM</name>
<reference evidence="2 3" key="1">
    <citation type="submission" date="2024-05" db="EMBL/GenBank/DDBJ databases">
        <title>Genome Sequence and Characterization of the New Strain Purple Sulfur Bacterium of Genus Thioalkalicoccus.</title>
        <authorList>
            <person name="Bryantseva I.A."/>
            <person name="Kyndt J.A."/>
            <person name="Imhoff J.F."/>
        </authorList>
    </citation>
    <scope>NUCLEOTIDE SEQUENCE [LARGE SCALE GENOMIC DNA]</scope>
    <source>
        <strain evidence="2 3">Um2</strain>
    </source>
</reference>
<organism evidence="2 3">
    <name type="scientific">Thioalkalicoccus limnaeus</name>
    <dbReference type="NCBI Taxonomy" id="120681"/>
    <lineage>
        <taxon>Bacteria</taxon>
        <taxon>Pseudomonadati</taxon>
        <taxon>Pseudomonadota</taxon>
        <taxon>Gammaproteobacteria</taxon>
        <taxon>Chromatiales</taxon>
        <taxon>Chromatiaceae</taxon>
        <taxon>Thioalkalicoccus</taxon>
    </lineage>
</organism>
<keyword evidence="1" id="KW-0472">Membrane</keyword>
<feature type="transmembrane region" description="Helical" evidence="1">
    <location>
        <begin position="6"/>
        <end position="26"/>
    </location>
</feature>
<accession>A0ABV4BHU1</accession>
<gene>
    <name evidence="2" type="ORF">ABC977_14170</name>
</gene>
<comment type="caution">
    <text evidence="2">The sequence shown here is derived from an EMBL/GenBank/DDBJ whole genome shotgun (WGS) entry which is preliminary data.</text>
</comment>
<keyword evidence="1" id="KW-1133">Transmembrane helix</keyword>